<dbReference type="EMBL" id="VJMJ01000207">
    <property type="protein sequence ID" value="KAF0726797.1"/>
    <property type="molecule type" value="Genomic_DNA"/>
</dbReference>
<gene>
    <name evidence="1" type="ORF">Ae201684_015053</name>
</gene>
<dbReference type="SUPFAM" id="SSF52047">
    <property type="entry name" value="RNI-like"/>
    <property type="match status" value="1"/>
</dbReference>
<sequence length="470" mass="51974">MAEWHAVATTPELVQSIAHFAGDTATFFSYLVALQPSNALGDLELFLHLWRVGNKSKRLLRCQLWPELHLHWIDDDVAPLIRRVAPLVGTVHTHEVYDLAALARCVPANQPIAIHDCPHKSDISTSLAEWYATLRPFNLVHVGATRGWSHHGAQGIEWLRPFSCLRSLILHELDDASMERVVGFVTSSSITHLSLGACFRAHITNVIARALTRWLTCGNSVSLRLHQWVFCGDKINMHALYHAMFTAPLEELHLIASELYHVSSFRLNSSIQPASVCIECCGLNNTALATIFSGLKGASTTSFSLNGPMCTPSSIEYLGDALRHSRLHKLYLSTPMVASACSAMLAKALSNGTSLRELYLTGMNICDVHPLTLVIPSILSLQILDLSDNPIDLEGASQLIETTKNCCPGIEMLKLHHINIHKHDVDTLQRLIDNRTNSISSNGFLDMLERLRADLLIDIKHEAISESACS</sequence>
<dbReference type="Proteomes" id="UP000481153">
    <property type="component" value="Unassembled WGS sequence"/>
</dbReference>
<dbReference type="AlphaFoldDB" id="A0A6G0WHV7"/>
<dbReference type="VEuPathDB" id="FungiDB:AeMF1_010312"/>
<dbReference type="PROSITE" id="PS51450">
    <property type="entry name" value="LRR"/>
    <property type="match status" value="1"/>
</dbReference>
<organism evidence="1 2">
    <name type="scientific">Aphanomyces euteiches</name>
    <dbReference type="NCBI Taxonomy" id="100861"/>
    <lineage>
        <taxon>Eukaryota</taxon>
        <taxon>Sar</taxon>
        <taxon>Stramenopiles</taxon>
        <taxon>Oomycota</taxon>
        <taxon>Saprolegniomycetes</taxon>
        <taxon>Saprolegniales</taxon>
        <taxon>Verrucalvaceae</taxon>
        <taxon>Aphanomyces</taxon>
    </lineage>
</organism>
<proteinExistence type="predicted"/>
<reference evidence="1 2" key="1">
    <citation type="submission" date="2019-07" db="EMBL/GenBank/DDBJ databases">
        <title>Genomics analysis of Aphanomyces spp. identifies a new class of oomycete effector associated with host adaptation.</title>
        <authorList>
            <person name="Gaulin E."/>
        </authorList>
    </citation>
    <scope>NUCLEOTIDE SEQUENCE [LARGE SCALE GENOMIC DNA]</scope>
    <source>
        <strain evidence="1 2">ATCC 201684</strain>
    </source>
</reference>
<evidence type="ECO:0000313" key="1">
    <source>
        <dbReference type="EMBL" id="KAF0726797.1"/>
    </source>
</evidence>
<accession>A0A6G0WHV7</accession>
<dbReference type="InterPro" id="IPR032675">
    <property type="entry name" value="LRR_dom_sf"/>
</dbReference>
<name>A0A6G0WHV7_9STRA</name>
<comment type="caution">
    <text evidence="1">The sequence shown here is derived from an EMBL/GenBank/DDBJ whole genome shotgun (WGS) entry which is preliminary data.</text>
</comment>
<dbReference type="Gene3D" id="3.80.10.10">
    <property type="entry name" value="Ribonuclease Inhibitor"/>
    <property type="match status" value="1"/>
</dbReference>
<keyword evidence="2" id="KW-1185">Reference proteome</keyword>
<dbReference type="InterPro" id="IPR001611">
    <property type="entry name" value="Leu-rich_rpt"/>
</dbReference>
<protein>
    <submittedName>
        <fullName evidence="1">Uncharacterized protein</fullName>
    </submittedName>
</protein>
<evidence type="ECO:0000313" key="2">
    <source>
        <dbReference type="Proteomes" id="UP000481153"/>
    </source>
</evidence>